<reference evidence="10" key="1">
    <citation type="submission" date="2020-10" db="EMBL/GenBank/DDBJ databases">
        <authorList>
            <person name="Gilroy R."/>
        </authorList>
    </citation>
    <scope>NUCLEOTIDE SEQUENCE</scope>
    <source>
        <strain evidence="10">3924</strain>
    </source>
</reference>
<protein>
    <submittedName>
        <fullName evidence="10">ABC transporter permease</fullName>
    </submittedName>
</protein>
<name>A0A940DMN2_9BACT</name>
<evidence type="ECO:0000256" key="4">
    <source>
        <dbReference type="ARBA" id="ARBA00022692"/>
    </source>
</evidence>
<feature type="transmembrane region" description="Helical" evidence="7">
    <location>
        <begin position="380"/>
        <end position="399"/>
    </location>
</feature>
<evidence type="ECO:0000256" key="7">
    <source>
        <dbReference type="SAM" id="Phobius"/>
    </source>
</evidence>
<feature type="transmembrane region" description="Helical" evidence="7">
    <location>
        <begin position="333"/>
        <end position="360"/>
    </location>
</feature>
<dbReference type="InterPro" id="IPR003838">
    <property type="entry name" value="ABC3_permease_C"/>
</dbReference>
<dbReference type="GO" id="GO:0044874">
    <property type="term" value="P:lipoprotein localization to outer membrane"/>
    <property type="evidence" value="ECO:0007669"/>
    <property type="project" value="TreeGrafter"/>
</dbReference>
<keyword evidence="3" id="KW-1003">Cell membrane</keyword>
<keyword evidence="5 7" id="KW-1133">Transmembrane helix</keyword>
<feature type="domain" description="MacB-like periplasmic core" evidence="9">
    <location>
        <begin position="28"/>
        <end position="252"/>
    </location>
</feature>
<dbReference type="EMBL" id="JADIMV010000138">
    <property type="protein sequence ID" value="MBO8440592.1"/>
    <property type="molecule type" value="Genomic_DNA"/>
</dbReference>
<evidence type="ECO:0000259" key="9">
    <source>
        <dbReference type="Pfam" id="PF12704"/>
    </source>
</evidence>
<keyword evidence="4 7" id="KW-0812">Transmembrane</keyword>
<comment type="subcellular location">
    <subcellularLocation>
        <location evidence="1">Cell membrane</location>
        <topology evidence="1">Multi-pass membrane protein</topology>
    </subcellularLocation>
</comment>
<dbReference type="PANTHER" id="PTHR30489">
    <property type="entry name" value="LIPOPROTEIN-RELEASING SYSTEM TRANSMEMBRANE PROTEIN LOLE"/>
    <property type="match status" value="1"/>
</dbReference>
<dbReference type="Pfam" id="PF12704">
    <property type="entry name" value="MacB_PCD"/>
    <property type="match status" value="1"/>
</dbReference>
<evidence type="ECO:0000259" key="8">
    <source>
        <dbReference type="Pfam" id="PF02687"/>
    </source>
</evidence>
<accession>A0A940DMN2</accession>
<keyword evidence="6 7" id="KW-0472">Membrane</keyword>
<dbReference type="PANTHER" id="PTHR30489:SF0">
    <property type="entry name" value="LIPOPROTEIN-RELEASING SYSTEM TRANSMEMBRANE PROTEIN LOLE"/>
    <property type="match status" value="1"/>
</dbReference>
<dbReference type="InterPro" id="IPR025857">
    <property type="entry name" value="MacB_PCD"/>
</dbReference>
<dbReference type="Pfam" id="PF02687">
    <property type="entry name" value="FtsX"/>
    <property type="match status" value="1"/>
</dbReference>
<evidence type="ECO:0000313" key="10">
    <source>
        <dbReference type="EMBL" id="MBO8440592.1"/>
    </source>
</evidence>
<comment type="similarity">
    <text evidence="2">Belongs to the ABC-4 integral membrane protein family. LolC/E subfamily.</text>
</comment>
<evidence type="ECO:0000256" key="1">
    <source>
        <dbReference type="ARBA" id="ARBA00004651"/>
    </source>
</evidence>
<evidence type="ECO:0000256" key="3">
    <source>
        <dbReference type="ARBA" id="ARBA00022475"/>
    </source>
</evidence>
<dbReference type="AlphaFoldDB" id="A0A940DMN2"/>
<evidence type="ECO:0000256" key="6">
    <source>
        <dbReference type="ARBA" id="ARBA00023136"/>
    </source>
</evidence>
<proteinExistence type="inferred from homology"/>
<feature type="domain" description="ABC3 transporter permease C-terminal" evidence="8">
    <location>
        <begin position="283"/>
        <end position="403"/>
    </location>
</feature>
<organism evidence="10 11">
    <name type="scientific">Candidatus Aphodosoma intestinipullorum</name>
    <dbReference type="NCBI Taxonomy" id="2840674"/>
    <lineage>
        <taxon>Bacteria</taxon>
        <taxon>Pseudomonadati</taxon>
        <taxon>Bacteroidota</taxon>
        <taxon>Bacteroidia</taxon>
        <taxon>Bacteroidales</taxon>
        <taxon>Candidatus Aphodosoma</taxon>
    </lineage>
</organism>
<evidence type="ECO:0000256" key="2">
    <source>
        <dbReference type="ARBA" id="ARBA00005236"/>
    </source>
</evidence>
<gene>
    <name evidence="10" type="ORF">IAC51_08090</name>
</gene>
<evidence type="ECO:0000313" key="11">
    <source>
        <dbReference type="Proteomes" id="UP000712007"/>
    </source>
</evidence>
<comment type="caution">
    <text evidence="10">The sequence shown here is derived from an EMBL/GenBank/DDBJ whole genome shotgun (WGS) entry which is preliminary data.</text>
</comment>
<reference evidence="10" key="2">
    <citation type="journal article" date="2021" name="PeerJ">
        <title>Extensive microbial diversity within the chicken gut microbiome revealed by metagenomics and culture.</title>
        <authorList>
            <person name="Gilroy R."/>
            <person name="Ravi A."/>
            <person name="Getino M."/>
            <person name="Pursley I."/>
            <person name="Horton D.L."/>
            <person name="Alikhan N.F."/>
            <person name="Baker D."/>
            <person name="Gharbi K."/>
            <person name="Hall N."/>
            <person name="Watson M."/>
            <person name="Adriaenssens E.M."/>
            <person name="Foster-Nyarko E."/>
            <person name="Jarju S."/>
            <person name="Secka A."/>
            <person name="Antonio M."/>
            <person name="Oren A."/>
            <person name="Chaudhuri R.R."/>
            <person name="La Ragione R."/>
            <person name="Hildebrand F."/>
            <person name="Pallen M.J."/>
        </authorList>
    </citation>
    <scope>NUCLEOTIDE SEQUENCE</scope>
    <source>
        <strain evidence="10">3924</strain>
    </source>
</reference>
<dbReference type="InterPro" id="IPR051447">
    <property type="entry name" value="Lipoprotein-release_system"/>
</dbReference>
<sequence>MKGLRFIVLVATRYIFSKKKYNTINLITGISMCGVAVGAMALVCVLSVINGFERVVQESFGNFDPDLKISSVEGQTFSVDSSLSALLSGCDGVAGICEIIETDGLVQHSDNQIPVRVMGVGEEFNSMTGIDSIMWSGDAGIYSRHISVAMFGIGLANKLETGENYNEPSVLYAPKRGVHINLARPDAAFRKHEFYTCGVFYVGQTKYDDNYAVFPLALVRRMYGYGDDDVTSVAVKVREGADAMRLQREVQAALGDGYSVQNQYEQHSDFYRILKIEKWTTFLILAFILMIATFNVIGSMSMLMIDKRDDIAIFRSMGASPAQIKALFTAEGWMISSIGALVGIALGLAVCLLQIWFGIIKIGSGYIVDDYPVAIEAGDIIAVLLTVLVLGFAAAYYSVKSSLRDVL</sequence>
<feature type="transmembrane region" description="Helical" evidence="7">
    <location>
        <begin position="21"/>
        <end position="49"/>
    </location>
</feature>
<feature type="transmembrane region" description="Helical" evidence="7">
    <location>
        <begin position="282"/>
        <end position="305"/>
    </location>
</feature>
<dbReference type="Proteomes" id="UP000712007">
    <property type="component" value="Unassembled WGS sequence"/>
</dbReference>
<evidence type="ECO:0000256" key="5">
    <source>
        <dbReference type="ARBA" id="ARBA00022989"/>
    </source>
</evidence>
<dbReference type="GO" id="GO:0098797">
    <property type="term" value="C:plasma membrane protein complex"/>
    <property type="evidence" value="ECO:0007669"/>
    <property type="project" value="TreeGrafter"/>
</dbReference>